<name>A0A3Q0J7V3_DIACI</name>
<evidence type="ECO:0000256" key="1">
    <source>
        <dbReference type="ARBA" id="ARBA00022741"/>
    </source>
</evidence>
<dbReference type="InterPro" id="IPR001650">
    <property type="entry name" value="Helicase_C-like"/>
</dbReference>
<feature type="region of interest" description="Disordered" evidence="5">
    <location>
        <begin position="240"/>
        <end position="281"/>
    </location>
</feature>
<dbReference type="GO" id="GO:0016787">
    <property type="term" value="F:hydrolase activity"/>
    <property type="evidence" value="ECO:0007669"/>
    <property type="project" value="UniProtKB-KW"/>
</dbReference>
<dbReference type="PANTHER" id="PTHR47959:SF1">
    <property type="entry name" value="ATP-DEPENDENT RNA HELICASE DBPA"/>
    <property type="match status" value="1"/>
</dbReference>
<keyword evidence="7" id="KW-1185">Reference proteome</keyword>
<dbReference type="InterPro" id="IPR050079">
    <property type="entry name" value="DEAD_box_RNA_helicase"/>
</dbReference>
<accession>A0A3Q0J7V3</accession>
<dbReference type="GO" id="GO:0005524">
    <property type="term" value="F:ATP binding"/>
    <property type="evidence" value="ECO:0007669"/>
    <property type="project" value="UniProtKB-KW"/>
</dbReference>
<dbReference type="GO" id="GO:0003724">
    <property type="term" value="F:RNA helicase activity"/>
    <property type="evidence" value="ECO:0007669"/>
    <property type="project" value="TreeGrafter"/>
</dbReference>
<dbReference type="InterPro" id="IPR027417">
    <property type="entry name" value="P-loop_NTPase"/>
</dbReference>
<feature type="domain" description="Helicase C-terminal" evidence="6">
    <location>
        <begin position="100"/>
        <end position="255"/>
    </location>
</feature>
<dbReference type="Gene3D" id="3.40.50.300">
    <property type="entry name" value="P-loop containing nucleotide triphosphate hydrolases"/>
    <property type="match status" value="1"/>
</dbReference>
<sequence>MGDTQPTSSEGGPDNLSSGFIGKFTTPAELSEKLTTCSTNLKPLVLYQLIRKHAMQGDTQPTSSEAGADNLSSGFIGKFTTPAELSEKLTTCSTNLKPLVLYQLIRKHAMQGVLCFVNTAQGAHRLARLLHHIDNVATKGAGTKMNIAEVYSDLKFDQRNKIIQEFRRRKIDLVVASDNLARGIDVENIDVVINYEAPDNIKKYIHRIGRTARGGRQGTSVTLVTTHEREGEMTMKIAKAQKKGKNIKKKNKKLLDGSSKKNVNTNASVQKSSKAQKKSDEIVDKKVKTVVTEKKSAKVGDEKVKTAVSTDSPTTGQTSGETVKTKDQKMVKRSEIKKVVKKNAKTEGKNKFKKKSAMKRNKKIKLKKLLKKQKGQNKIGEDKAKKS</sequence>
<dbReference type="SUPFAM" id="SSF52540">
    <property type="entry name" value="P-loop containing nucleoside triphosphate hydrolases"/>
    <property type="match status" value="1"/>
</dbReference>
<evidence type="ECO:0000256" key="2">
    <source>
        <dbReference type="ARBA" id="ARBA00022801"/>
    </source>
</evidence>
<keyword evidence="4" id="KW-0067">ATP-binding</keyword>
<evidence type="ECO:0000313" key="8">
    <source>
        <dbReference type="RefSeq" id="XP_026683038.1"/>
    </source>
</evidence>
<feature type="compositionally biased region" description="Basic and acidic residues" evidence="5">
    <location>
        <begin position="295"/>
        <end position="305"/>
    </location>
</feature>
<dbReference type="GeneID" id="103514198"/>
<proteinExistence type="predicted"/>
<dbReference type="CDD" id="cd18787">
    <property type="entry name" value="SF2_C_DEAD"/>
    <property type="match status" value="1"/>
</dbReference>
<dbReference type="SMART" id="SM00490">
    <property type="entry name" value="HELICc"/>
    <property type="match status" value="1"/>
</dbReference>
<dbReference type="AlphaFoldDB" id="A0A3Q0J7V3"/>
<dbReference type="PaxDb" id="121845-A0A3Q0J7V3"/>
<feature type="compositionally biased region" description="Basic residues" evidence="5">
    <location>
        <begin position="240"/>
        <end position="252"/>
    </location>
</feature>
<feature type="compositionally biased region" description="Basic residues" evidence="5">
    <location>
        <begin position="351"/>
        <end position="375"/>
    </location>
</feature>
<dbReference type="Pfam" id="PF00271">
    <property type="entry name" value="Helicase_C"/>
    <property type="match status" value="1"/>
</dbReference>
<keyword evidence="1" id="KW-0547">Nucleotide-binding</keyword>
<evidence type="ECO:0000256" key="5">
    <source>
        <dbReference type="SAM" id="MobiDB-lite"/>
    </source>
</evidence>
<keyword evidence="3 8" id="KW-0347">Helicase</keyword>
<protein>
    <submittedName>
        <fullName evidence="8">Probable ATP-dependent RNA helicase Dbp73D</fullName>
    </submittedName>
</protein>
<dbReference type="Proteomes" id="UP000079169">
    <property type="component" value="Unplaced"/>
</dbReference>
<gene>
    <name evidence="8" type="primary">LOC103514198</name>
</gene>
<dbReference type="KEGG" id="dci:103514198"/>
<feature type="region of interest" description="Disordered" evidence="5">
    <location>
        <begin position="295"/>
        <end position="387"/>
    </location>
</feature>
<evidence type="ECO:0000259" key="6">
    <source>
        <dbReference type="PROSITE" id="PS51194"/>
    </source>
</evidence>
<evidence type="ECO:0000313" key="7">
    <source>
        <dbReference type="Proteomes" id="UP000079169"/>
    </source>
</evidence>
<organism evidence="7 8">
    <name type="scientific">Diaphorina citri</name>
    <name type="common">Asian citrus psyllid</name>
    <dbReference type="NCBI Taxonomy" id="121845"/>
    <lineage>
        <taxon>Eukaryota</taxon>
        <taxon>Metazoa</taxon>
        <taxon>Ecdysozoa</taxon>
        <taxon>Arthropoda</taxon>
        <taxon>Hexapoda</taxon>
        <taxon>Insecta</taxon>
        <taxon>Pterygota</taxon>
        <taxon>Neoptera</taxon>
        <taxon>Paraneoptera</taxon>
        <taxon>Hemiptera</taxon>
        <taxon>Sternorrhyncha</taxon>
        <taxon>Psylloidea</taxon>
        <taxon>Psyllidae</taxon>
        <taxon>Diaphorininae</taxon>
        <taxon>Diaphorina</taxon>
    </lineage>
</organism>
<evidence type="ECO:0000256" key="4">
    <source>
        <dbReference type="ARBA" id="ARBA00022840"/>
    </source>
</evidence>
<evidence type="ECO:0000256" key="3">
    <source>
        <dbReference type="ARBA" id="ARBA00022806"/>
    </source>
</evidence>
<keyword evidence="2" id="KW-0378">Hydrolase</keyword>
<feature type="compositionally biased region" description="Low complexity" evidence="5">
    <location>
        <begin position="260"/>
        <end position="273"/>
    </location>
</feature>
<dbReference type="RefSeq" id="XP_026683038.1">
    <property type="nucleotide sequence ID" value="XM_026827237.1"/>
</dbReference>
<dbReference type="PROSITE" id="PS51194">
    <property type="entry name" value="HELICASE_CTER"/>
    <property type="match status" value="1"/>
</dbReference>
<dbReference type="PANTHER" id="PTHR47959">
    <property type="entry name" value="ATP-DEPENDENT RNA HELICASE RHLE-RELATED"/>
    <property type="match status" value="1"/>
</dbReference>
<dbReference type="STRING" id="121845.A0A3Q0J7V3"/>
<feature type="compositionally biased region" description="Basic and acidic residues" evidence="5">
    <location>
        <begin position="323"/>
        <end position="350"/>
    </location>
</feature>
<feature type="compositionally biased region" description="Polar residues" evidence="5">
    <location>
        <begin position="307"/>
        <end position="322"/>
    </location>
</feature>
<reference evidence="8" key="1">
    <citation type="submission" date="2025-08" db="UniProtKB">
        <authorList>
            <consortium name="RefSeq"/>
        </authorList>
    </citation>
    <scope>IDENTIFICATION</scope>
</reference>
<dbReference type="GO" id="GO:0005829">
    <property type="term" value="C:cytosol"/>
    <property type="evidence" value="ECO:0007669"/>
    <property type="project" value="TreeGrafter"/>
</dbReference>